<name>A0ABD5CB39_ECOLX</name>
<dbReference type="EMBL" id="JANIDP010000144">
    <property type="protein sequence ID" value="MDR6049083.1"/>
    <property type="molecule type" value="Genomic_DNA"/>
</dbReference>
<evidence type="ECO:0008006" key="3">
    <source>
        <dbReference type="Google" id="ProtNLM"/>
    </source>
</evidence>
<reference evidence="1 2" key="1">
    <citation type="submission" date="2022-07" db="EMBL/GenBank/DDBJ databases">
        <title>The wastewater resistome of Residential Aged Care Facilities indicates a role of antimicrobial stewardship in reducing resistance.</title>
        <authorList>
            <person name="Sapula S."/>
            <person name="Hart B.J."/>
            <person name="Henrietta V."/>
            <person name="Amsalu A."/>
            <person name="Jon W."/>
            <person name="Siderius N."/>
            <person name="Nguyen L."/>
            <person name="Turnidge J."/>
            <person name="Gerber C."/>
        </authorList>
    </citation>
    <scope>NUCLEOTIDE SEQUENCE [LARGE SCALE GENOMIC DNA]</scope>
    <source>
        <strain evidence="1 2">ECA685</strain>
    </source>
</reference>
<dbReference type="AlphaFoldDB" id="A0ABD5CB39"/>
<gene>
    <name evidence="1" type="ORF">NQD80_25635</name>
</gene>
<protein>
    <recommendedName>
        <fullName evidence="3">Phage protein</fullName>
    </recommendedName>
</protein>
<accession>A0ABD5CB39</accession>
<organism evidence="1 2">
    <name type="scientific">Escherichia coli</name>
    <dbReference type="NCBI Taxonomy" id="562"/>
    <lineage>
        <taxon>Bacteria</taxon>
        <taxon>Pseudomonadati</taxon>
        <taxon>Pseudomonadota</taxon>
        <taxon>Gammaproteobacteria</taxon>
        <taxon>Enterobacterales</taxon>
        <taxon>Enterobacteriaceae</taxon>
        <taxon>Escherichia</taxon>
    </lineage>
</organism>
<evidence type="ECO:0000313" key="1">
    <source>
        <dbReference type="EMBL" id="MDR6049083.1"/>
    </source>
</evidence>
<dbReference type="Proteomes" id="UP001247581">
    <property type="component" value="Unassembled WGS sequence"/>
</dbReference>
<proteinExistence type="predicted"/>
<comment type="caution">
    <text evidence="1">The sequence shown here is derived from an EMBL/GenBank/DDBJ whole genome shotgun (WGS) entry which is preliminary data.</text>
</comment>
<dbReference type="RefSeq" id="WP_309801919.1">
    <property type="nucleotide sequence ID" value="NZ_JANICW010000127.1"/>
</dbReference>
<evidence type="ECO:0000313" key="2">
    <source>
        <dbReference type="Proteomes" id="UP001247581"/>
    </source>
</evidence>
<sequence length="54" mass="6321">MNSGTLAMYEKDYENYFNSLKKGDEVLSLNEYIECMGGFKGEKEDKEDKEEKNK</sequence>